<accession>A0A1F2WG42</accession>
<proteinExistence type="predicted"/>
<name>A0A1F2WG42_9ACTN</name>
<gene>
    <name evidence="1" type="ORF">A2Y75_05165</name>
</gene>
<dbReference type="EMBL" id="MELK01000051">
    <property type="protein sequence ID" value="OFW55807.1"/>
    <property type="molecule type" value="Genomic_DNA"/>
</dbReference>
<organism evidence="1 2">
    <name type="scientific">Candidatus Solincola sediminis</name>
    <dbReference type="NCBI Taxonomy" id="1797199"/>
    <lineage>
        <taxon>Bacteria</taxon>
        <taxon>Bacillati</taxon>
        <taxon>Actinomycetota</taxon>
        <taxon>Candidatus Geothermincolia</taxon>
        <taxon>Candidatus Geothermincolales</taxon>
        <taxon>Candidatus Geothermincolaceae</taxon>
        <taxon>Candidatus Solincola</taxon>
    </lineage>
</organism>
<comment type="caution">
    <text evidence="1">The sequence shown here is derived from an EMBL/GenBank/DDBJ whole genome shotgun (WGS) entry which is preliminary data.</text>
</comment>
<dbReference type="STRING" id="1797197.A2Y75_05165"/>
<evidence type="ECO:0000313" key="2">
    <source>
        <dbReference type="Proteomes" id="UP000177876"/>
    </source>
</evidence>
<reference evidence="1 2" key="1">
    <citation type="journal article" date="2016" name="Nat. Commun.">
        <title>Thousands of microbial genomes shed light on interconnected biogeochemical processes in an aquifer system.</title>
        <authorList>
            <person name="Anantharaman K."/>
            <person name="Brown C.T."/>
            <person name="Hug L.A."/>
            <person name="Sharon I."/>
            <person name="Castelle C.J."/>
            <person name="Probst A.J."/>
            <person name="Thomas B.C."/>
            <person name="Singh A."/>
            <person name="Wilkins M.J."/>
            <person name="Karaoz U."/>
            <person name="Brodie E.L."/>
            <person name="Williams K.H."/>
            <person name="Hubbard S.S."/>
            <person name="Banfield J.F."/>
        </authorList>
    </citation>
    <scope>NUCLEOTIDE SEQUENCE [LARGE SCALE GENOMIC DNA]</scope>
</reference>
<sequence>MSTGLCEWSLDAFNYNNYMPPTITNANGEVKVVKTLHVPIAVYADIEELADARNVKVMPLINELILDGLANFRNSNLTSQR</sequence>
<evidence type="ECO:0000313" key="1">
    <source>
        <dbReference type="EMBL" id="OFW55807.1"/>
    </source>
</evidence>
<dbReference type="AlphaFoldDB" id="A0A1F2WG42"/>
<protein>
    <submittedName>
        <fullName evidence="1">Uncharacterized protein</fullName>
    </submittedName>
</protein>
<dbReference type="Proteomes" id="UP000177876">
    <property type="component" value="Unassembled WGS sequence"/>
</dbReference>